<name>A0A1A7NTA8_9PAST</name>
<keyword evidence="10" id="KW-1185">Reference proteome</keyword>
<dbReference type="OrthoDB" id="9778341at2"/>
<protein>
    <submittedName>
        <fullName evidence="9">Intramembrane serine protease GlpG</fullName>
    </submittedName>
</protein>
<keyword evidence="6 7" id="KW-0472">Membrane</keyword>
<dbReference type="InterPro" id="IPR035952">
    <property type="entry name" value="Rhomboid-like_sf"/>
</dbReference>
<feature type="transmembrane region" description="Helical" evidence="7">
    <location>
        <begin position="237"/>
        <end position="256"/>
    </location>
</feature>
<evidence type="ECO:0000256" key="7">
    <source>
        <dbReference type="SAM" id="Phobius"/>
    </source>
</evidence>
<evidence type="ECO:0000256" key="6">
    <source>
        <dbReference type="ARBA" id="ARBA00023136"/>
    </source>
</evidence>
<feature type="transmembrane region" description="Helical" evidence="7">
    <location>
        <begin position="143"/>
        <end position="170"/>
    </location>
</feature>
<feature type="domain" description="Peptidase S54 rhomboid" evidence="8">
    <location>
        <begin position="141"/>
        <end position="274"/>
    </location>
</feature>
<dbReference type="PANTHER" id="PTHR43066:SF26">
    <property type="entry name" value="RHOMBOID PROTEASE GLPG"/>
    <property type="match status" value="1"/>
</dbReference>
<dbReference type="GO" id="GO:0004252">
    <property type="term" value="F:serine-type endopeptidase activity"/>
    <property type="evidence" value="ECO:0007669"/>
    <property type="project" value="InterPro"/>
</dbReference>
<dbReference type="Gene3D" id="1.20.1540.10">
    <property type="entry name" value="Rhomboid-like"/>
    <property type="match status" value="1"/>
</dbReference>
<evidence type="ECO:0000313" key="9">
    <source>
        <dbReference type="EMBL" id="OBW93467.1"/>
    </source>
</evidence>
<evidence type="ECO:0000313" key="10">
    <source>
        <dbReference type="Proteomes" id="UP000092649"/>
    </source>
</evidence>
<dbReference type="AlphaFoldDB" id="A0A1A7NTA8"/>
<dbReference type="InterPro" id="IPR022764">
    <property type="entry name" value="Peptidase_S54_rhomboid_dom"/>
</dbReference>
<dbReference type="Pfam" id="PF01694">
    <property type="entry name" value="Rhomboid"/>
    <property type="match status" value="1"/>
</dbReference>
<evidence type="ECO:0000256" key="3">
    <source>
        <dbReference type="ARBA" id="ARBA00022519"/>
    </source>
</evidence>
<dbReference type="EMBL" id="JTJL01000038">
    <property type="protein sequence ID" value="OBW93467.1"/>
    <property type="molecule type" value="Genomic_DNA"/>
</dbReference>
<dbReference type="SUPFAM" id="SSF144091">
    <property type="entry name" value="Rhomboid-like"/>
    <property type="match status" value="1"/>
</dbReference>
<comment type="caution">
    <text evidence="9">The sequence shown here is derived from an EMBL/GenBank/DDBJ whole genome shotgun (WGS) entry which is preliminary data.</text>
</comment>
<feature type="transmembrane region" description="Helical" evidence="7">
    <location>
        <begin position="262"/>
        <end position="280"/>
    </location>
</feature>
<dbReference type="Proteomes" id="UP000092649">
    <property type="component" value="Unassembled WGS sequence"/>
</dbReference>
<dbReference type="PANTHER" id="PTHR43066">
    <property type="entry name" value="RHOMBOID-RELATED PROTEIN"/>
    <property type="match status" value="1"/>
</dbReference>
<keyword evidence="5 7" id="KW-1133">Transmembrane helix</keyword>
<accession>A0A1A7NTA8</accession>
<dbReference type="GO" id="GO:0006508">
    <property type="term" value="P:proteolysis"/>
    <property type="evidence" value="ECO:0007669"/>
    <property type="project" value="UniProtKB-KW"/>
</dbReference>
<feature type="transmembrane region" description="Helical" evidence="7">
    <location>
        <begin position="182"/>
        <end position="199"/>
    </location>
</feature>
<dbReference type="RefSeq" id="WP_066108109.1">
    <property type="nucleotide sequence ID" value="NZ_JTJL01000038.1"/>
</dbReference>
<dbReference type="GO" id="GO:0016020">
    <property type="term" value="C:membrane"/>
    <property type="evidence" value="ECO:0007669"/>
    <property type="project" value="UniProtKB-SubCell"/>
</dbReference>
<keyword evidence="9" id="KW-0645">Protease</keyword>
<keyword evidence="9" id="KW-0378">Hydrolase</keyword>
<reference evidence="9 10" key="1">
    <citation type="submission" date="2014-11" db="EMBL/GenBank/DDBJ databases">
        <title>Pan-genome of Gallibacterium spp.</title>
        <authorList>
            <person name="Kudirkiene E."/>
            <person name="Bojesen A.M."/>
        </authorList>
    </citation>
    <scope>NUCLEOTIDE SEQUENCE [LARGE SCALE GENOMIC DNA]</scope>
    <source>
        <strain evidence="9 10">F150</strain>
    </source>
</reference>
<dbReference type="PATRIC" id="fig|505341.3.peg.1472"/>
<evidence type="ECO:0000256" key="5">
    <source>
        <dbReference type="ARBA" id="ARBA00022989"/>
    </source>
</evidence>
<evidence type="ECO:0000256" key="4">
    <source>
        <dbReference type="ARBA" id="ARBA00022692"/>
    </source>
</evidence>
<gene>
    <name evidence="9" type="ORF">QS62_07320</name>
</gene>
<evidence type="ECO:0000256" key="2">
    <source>
        <dbReference type="ARBA" id="ARBA00022475"/>
    </source>
</evidence>
<keyword evidence="3" id="KW-0997">Cell inner membrane</keyword>
<evidence type="ECO:0000256" key="1">
    <source>
        <dbReference type="ARBA" id="ARBA00004141"/>
    </source>
</evidence>
<evidence type="ECO:0000259" key="8">
    <source>
        <dbReference type="Pfam" id="PF01694"/>
    </source>
</evidence>
<proteinExistence type="predicted"/>
<comment type="subcellular location">
    <subcellularLocation>
        <location evidence="1">Membrane</location>
        <topology evidence="1">Multi-pass membrane protein</topology>
    </subcellularLocation>
</comment>
<keyword evidence="2" id="KW-1003">Cell membrane</keyword>
<feature type="transmembrane region" description="Helical" evidence="7">
    <location>
        <begin position="101"/>
        <end position="123"/>
    </location>
</feature>
<organism evidence="9 10">
    <name type="scientific">Gallibacterium salpingitidis</name>
    <dbReference type="NCBI Taxonomy" id="505341"/>
    <lineage>
        <taxon>Bacteria</taxon>
        <taxon>Pseudomonadati</taxon>
        <taxon>Pseudomonadota</taxon>
        <taxon>Gammaproteobacteria</taxon>
        <taxon>Pasteurellales</taxon>
        <taxon>Pasteurellaceae</taxon>
        <taxon>Gallibacterium</taxon>
    </lineage>
</organism>
<sequence length="286" mass="33155">MHYLFSSTQLELARRFQQFIQQQYQYQIQIQQENEYFHLYLLNDEPDVIKQVQDIAAQFMQNPAAAQFSQAEWQNGTTLSFAQLFRPIHNVYRQLHWRNLLAIKFTFFITLLCVAIYGLTLIAGNEVFAYFHFPELPFQTAEFWRYLSHTLVHLSLAHLLFNLLWWWIFAGLIERYQGTGKLLFLYLFSGVISGFAQYFTSGPAFFGLSGVVYAVLGYVWLSNYFDPLRKFNIPTGFSWFLIIGIVSGFFSPLLGISMGNSAHIAGLISGCLLAGFDILWNKHKSQ</sequence>
<feature type="transmembrane region" description="Helical" evidence="7">
    <location>
        <begin position="205"/>
        <end position="225"/>
    </location>
</feature>
<keyword evidence="4 7" id="KW-0812">Transmembrane</keyword>